<organism evidence="4 5">
    <name type="scientific">Kineococcus aurantiacus</name>
    <dbReference type="NCBI Taxonomy" id="37633"/>
    <lineage>
        <taxon>Bacteria</taxon>
        <taxon>Bacillati</taxon>
        <taxon>Actinomycetota</taxon>
        <taxon>Actinomycetes</taxon>
        <taxon>Kineosporiales</taxon>
        <taxon>Kineosporiaceae</taxon>
        <taxon>Kineococcus</taxon>
    </lineage>
</organism>
<dbReference type="PANTHER" id="PTHR16305:SF35">
    <property type="entry name" value="TRANSCRIPTIONAL ACTIVATOR DOMAIN"/>
    <property type="match status" value="1"/>
</dbReference>
<dbReference type="RefSeq" id="WP_179748235.1">
    <property type="nucleotide sequence ID" value="NZ_JACCBB010000001.1"/>
</dbReference>
<dbReference type="SUPFAM" id="SSF52540">
    <property type="entry name" value="P-loop containing nucleoside triphosphate hydrolases"/>
    <property type="match status" value="1"/>
</dbReference>
<keyword evidence="4" id="KW-0238">DNA-binding</keyword>
<dbReference type="InterPro" id="IPR041664">
    <property type="entry name" value="AAA_16"/>
</dbReference>
<dbReference type="Pfam" id="PF13191">
    <property type="entry name" value="AAA_16"/>
    <property type="match status" value="1"/>
</dbReference>
<evidence type="ECO:0000259" key="3">
    <source>
        <dbReference type="PROSITE" id="PS50043"/>
    </source>
</evidence>
<sequence>MIGREAELSRLQDLLQLVVTSGTGRVAVVEGEAGIGKSALVDAFTATTAAAGVRRLRCAGFQRQALAGFAALHELLHPVLAQAGTLPPRQEAALLTAFGLQEGPVPDRLLICLAALGLLEETAAAQPVLLVVEDLAWLDASSAEVIGFLARRLQEVPVLLVATVRTGGGTSDLEALDPALQDSTTARVPVRPLSPEHSEQLLDALTASGDQLTATARRRVLEEAGGNPLALREFTNALRARGAGEQPPAGAPLPTTRRLEAAFLGEVADLPAGSRTLLLLAAAGEEASLSQLLSAGRALGLVPQDLTPLERAELVEVAGHRLQLRHPLLRSAVYGAASAIERAEVHRALAGTFLDSARAAWHRAAATFGPDEPVAAELEAAATRASERGARAEAATALHRAAELSPDAEERVRRLVLAAELARQAGSVQQSRQLLQEAEPLARTPQRRFELSQVRGVLGTYTGTDTDNTAEQFAFARALGGPSGTERPRERVRVLAAAAYGAINRTSGDPALDAAARREVRDALAAVDLGDWDDYQQLGLAVLDPLARVAVLRPELPRLVRSLAEDLPLMLGLAHAAEHLQDLGTALTAWAFTAEEFTRSGSAGDVSQSLSLSANLRLIAGQTAEALVEGESARRLALDLELPVVAASAEAGLVRTHLVTGRPAEAEAALRRSRELYPGTQVSLVVASTSWSAGLLALHQRRYGDALAELRGTSRHPVFAQWAIADLTEAAVRNGQPGVVEQPLADVEHAADVLDSAHLRVLVHRSRALLSAGAQAQEHYRAALAAAADSAAPVERARTHLLYGEWLRRARRVREAREHLSAALTTLQAVGAGSGSLAVRAAAELRAAGAAPAGGPAPAAAPPSLTAQELQIARLAAQGLTNKEIADRVYLSHRTVSSHLYKVFPKLGIANRHQLREALRGDGFSSSG</sequence>
<protein>
    <submittedName>
        <fullName evidence="4">DNA-binding CsgD family transcriptional regulator</fullName>
    </submittedName>
</protein>
<dbReference type="InterPro" id="IPR000792">
    <property type="entry name" value="Tscrpt_reg_LuxR_C"/>
</dbReference>
<dbReference type="Gene3D" id="1.25.40.10">
    <property type="entry name" value="Tetratricopeptide repeat domain"/>
    <property type="match status" value="1"/>
</dbReference>
<dbReference type="InterPro" id="IPR027417">
    <property type="entry name" value="P-loop_NTPase"/>
</dbReference>
<dbReference type="InterPro" id="IPR011990">
    <property type="entry name" value="TPR-like_helical_dom_sf"/>
</dbReference>
<dbReference type="Proteomes" id="UP000521922">
    <property type="component" value="Unassembled WGS sequence"/>
</dbReference>
<feature type="domain" description="HTH luxR-type" evidence="3">
    <location>
        <begin position="858"/>
        <end position="923"/>
    </location>
</feature>
<dbReference type="AlphaFoldDB" id="A0A7Y9DJC8"/>
<name>A0A7Y9DJC8_9ACTN</name>
<accession>A0A7Y9DJC8</accession>
<evidence type="ECO:0000313" key="4">
    <source>
        <dbReference type="EMBL" id="NYD20533.1"/>
    </source>
</evidence>
<dbReference type="PROSITE" id="PS50043">
    <property type="entry name" value="HTH_LUXR_2"/>
    <property type="match status" value="1"/>
</dbReference>
<evidence type="ECO:0000256" key="1">
    <source>
        <dbReference type="ARBA" id="ARBA00022741"/>
    </source>
</evidence>
<dbReference type="EMBL" id="JACCBB010000001">
    <property type="protein sequence ID" value="NYD20533.1"/>
    <property type="molecule type" value="Genomic_DNA"/>
</dbReference>
<proteinExistence type="predicted"/>
<dbReference type="Pfam" id="PF00196">
    <property type="entry name" value="GerE"/>
    <property type="match status" value="1"/>
</dbReference>
<dbReference type="SMART" id="SM00421">
    <property type="entry name" value="HTH_LUXR"/>
    <property type="match status" value="1"/>
</dbReference>
<dbReference type="InterPro" id="IPR036388">
    <property type="entry name" value="WH-like_DNA-bd_sf"/>
</dbReference>
<keyword evidence="5" id="KW-1185">Reference proteome</keyword>
<dbReference type="SUPFAM" id="SSF46894">
    <property type="entry name" value="C-terminal effector domain of the bipartite response regulators"/>
    <property type="match status" value="1"/>
</dbReference>
<evidence type="ECO:0000256" key="2">
    <source>
        <dbReference type="ARBA" id="ARBA00022840"/>
    </source>
</evidence>
<dbReference type="Gene3D" id="1.10.10.10">
    <property type="entry name" value="Winged helix-like DNA-binding domain superfamily/Winged helix DNA-binding domain"/>
    <property type="match status" value="1"/>
</dbReference>
<dbReference type="PRINTS" id="PR00038">
    <property type="entry name" value="HTHLUXR"/>
</dbReference>
<dbReference type="PANTHER" id="PTHR16305">
    <property type="entry name" value="TESTICULAR SOLUBLE ADENYLYL CYCLASE"/>
    <property type="match status" value="1"/>
</dbReference>
<keyword evidence="2" id="KW-0067">ATP-binding</keyword>
<dbReference type="GO" id="GO:0005524">
    <property type="term" value="F:ATP binding"/>
    <property type="evidence" value="ECO:0007669"/>
    <property type="project" value="UniProtKB-KW"/>
</dbReference>
<keyword evidence="1" id="KW-0547">Nucleotide-binding</keyword>
<dbReference type="CDD" id="cd06170">
    <property type="entry name" value="LuxR_C_like"/>
    <property type="match status" value="1"/>
</dbReference>
<comment type="caution">
    <text evidence="4">The sequence shown here is derived from an EMBL/GenBank/DDBJ whole genome shotgun (WGS) entry which is preliminary data.</text>
</comment>
<dbReference type="InterPro" id="IPR016032">
    <property type="entry name" value="Sig_transdc_resp-reg_C-effctor"/>
</dbReference>
<reference evidence="4 5" key="1">
    <citation type="submission" date="2020-07" db="EMBL/GenBank/DDBJ databases">
        <title>Sequencing the genomes of 1000 actinobacteria strains.</title>
        <authorList>
            <person name="Klenk H.-P."/>
        </authorList>
    </citation>
    <scope>NUCLEOTIDE SEQUENCE [LARGE SCALE GENOMIC DNA]</scope>
    <source>
        <strain evidence="4 5">DSM 7487</strain>
    </source>
</reference>
<dbReference type="GO" id="GO:0004016">
    <property type="term" value="F:adenylate cyclase activity"/>
    <property type="evidence" value="ECO:0007669"/>
    <property type="project" value="TreeGrafter"/>
</dbReference>
<dbReference type="GO" id="GO:0003677">
    <property type="term" value="F:DNA binding"/>
    <property type="evidence" value="ECO:0007669"/>
    <property type="project" value="UniProtKB-KW"/>
</dbReference>
<dbReference type="GO" id="GO:0006355">
    <property type="term" value="P:regulation of DNA-templated transcription"/>
    <property type="evidence" value="ECO:0007669"/>
    <property type="project" value="InterPro"/>
</dbReference>
<dbReference type="GO" id="GO:0005737">
    <property type="term" value="C:cytoplasm"/>
    <property type="evidence" value="ECO:0007669"/>
    <property type="project" value="TreeGrafter"/>
</dbReference>
<gene>
    <name evidence="4" type="ORF">BJ968_000073</name>
</gene>
<evidence type="ECO:0000313" key="5">
    <source>
        <dbReference type="Proteomes" id="UP000521922"/>
    </source>
</evidence>
<dbReference type="SUPFAM" id="SSF48452">
    <property type="entry name" value="TPR-like"/>
    <property type="match status" value="1"/>
</dbReference>